<organism evidence="1">
    <name type="scientific">hydrothermal vent metagenome</name>
    <dbReference type="NCBI Taxonomy" id="652676"/>
    <lineage>
        <taxon>unclassified sequences</taxon>
        <taxon>metagenomes</taxon>
        <taxon>ecological metagenomes</taxon>
    </lineage>
</organism>
<gene>
    <name evidence="1" type="ORF">MNBD_GAMMA14-1780</name>
</gene>
<proteinExistence type="predicted"/>
<evidence type="ECO:0008006" key="2">
    <source>
        <dbReference type="Google" id="ProtNLM"/>
    </source>
</evidence>
<protein>
    <recommendedName>
        <fullName evidence="2">DUF4136 domain-containing protein</fullName>
    </recommendedName>
</protein>
<dbReference type="AlphaFoldDB" id="A0A3B0Y3L5"/>
<reference evidence="1" key="1">
    <citation type="submission" date="2018-06" db="EMBL/GenBank/DDBJ databases">
        <authorList>
            <person name="Zhirakovskaya E."/>
        </authorList>
    </citation>
    <scope>NUCLEOTIDE SEQUENCE</scope>
</reference>
<dbReference type="EMBL" id="UOFM01000092">
    <property type="protein sequence ID" value="VAW74291.1"/>
    <property type="molecule type" value="Genomic_DNA"/>
</dbReference>
<evidence type="ECO:0000313" key="1">
    <source>
        <dbReference type="EMBL" id="VAW74291.1"/>
    </source>
</evidence>
<sequence>MIQNYKPGFIVILLAVFALLHGCAINKATATVDPTTDLSSLKVFHVKKSAEDTRDVNVIIENKLEAIGFQVSETGNDADAIITYVDKWFWDITFYMLELTITVRDPKNDFPLASGNSMHSSLSRKSPEKMVDEVLANIFVGKQKQGAKNEK</sequence>
<name>A0A3B0Y3L5_9ZZZZ</name>
<accession>A0A3B0Y3L5</accession>